<protein>
    <submittedName>
        <fullName evidence="2">Uncharacterized protein</fullName>
    </submittedName>
</protein>
<organism evidence="2 3">
    <name type="scientific">Caerostris extrusa</name>
    <name type="common">Bark spider</name>
    <name type="synonym">Caerostris bankana</name>
    <dbReference type="NCBI Taxonomy" id="172846"/>
    <lineage>
        <taxon>Eukaryota</taxon>
        <taxon>Metazoa</taxon>
        <taxon>Ecdysozoa</taxon>
        <taxon>Arthropoda</taxon>
        <taxon>Chelicerata</taxon>
        <taxon>Arachnida</taxon>
        <taxon>Araneae</taxon>
        <taxon>Araneomorphae</taxon>
        <taxon>Entelegynae</taxon>
        <taxon>Araneoidea</taxon>
        <taxon>Araneidae</taxon>
        <taxon>Caerostris</taxon>
    </lineage>
</organism>
<dbReference type="Proteomes" id="UP001054945">
    <property type="component" value="Unassembled WGS sequence"/>
</dbReference>
<keyword evidence="3" id="KW-1185">Reference proteome</keyword>
<name>A0AAV4Y8W7_CAEEX</name>
<keyword evidence="1" id="KW-1133">Transmembrane helix</keyword>
<comment type="caution">
    <text evidence="2">The sequence shown here is derived from an EMBL/GenBank/DDBJ whole genome shotgun (WGS) entry which is preliminary data.</text>
</comment>
<proteinExistence type="predicted"/>
<evidence type="ECO:0000256" key="1">
    <source>
        <dbReference type="SAM" id="Phobius"/>
    </source>
</evidence>
<keyword evidence="1" id="KW-0812">Transmembrane</keyword>
<sequence>MRYVVGCITESSGHFSSWKEPLIRFILTCLNSLFCTATLFAAKCDIRRWCPTTLEFGRSSFVRRNISTAMNRTTWTHCLATVIFRHKNLWISSYGLC</sequence>
<accession>A0AAV4Y8W7</accession>
<evidence type="ECO:0000313" key="2">
    <source>
        <dbReference type="EMBL" id="GIZ03672.1"/>
    </source>
</evidence>
<gene>
    <name evidence="2" type="ORF">CEXT_118501</name>
</gene>
<dbReference type="EMBL" id="BPLR01018983">
    <property type="protein sequence ID" value="GIZ03672.1"/>
    <property type="molecule type" value="Genomic_DNA"/>
</dbReference>
<dbReference type="AlphaFoldDB" id="A0AAV4Y8W7"/>
<feature type="transmembrane region" description="Helical" evidence="1">
    <location>
        <begin position="22"/>
        <end position="42"/>
    </location>
</feature>
<evidence type="ECO:0000313" key="3">
    <source>
        <dbReference type="Proteomes" id="UP001054945"/>
    </source>
</evidence>
<keyword evidence="1" id="KW-0472">Membrane</keyword>
<reference evidence="2 3" key="1">
    <citation type="submission" date="2021-06" db="EMBL/GenBank/DDBJ databases">
        <title>Caerostris extrusa draft genome.</title>
        <authorList>
            <person name="Kono N."/>
            <person name="Arakawa K."/>
        </authorList>
    </citation>
    <scope>NUCLEOTIDE SEQUENCE [LARGE SCALE GENOMIC DNA]</scope>
</reference>